<comment type="function">
    <text evidence="8">Nuclease required for the repair of DNA interstrand cross-links (ICL). Acts as a 5'-3' exonuclease that anchors at a cut end of DNA and cleaves DNA successively at every third nucleotide, allowing to excise an ICL from one strand through flanking incisions.</text>
</comment>
<dbReference type="Pfam" id="PF08774">
    <property type="entry name" value="VRR_NUC"/>
    <property type="match status" value="1"/>
</dbReference>
<keyword evidence="4 8" id="KW-0479">Metal-binding</keyword>
<evidence type="ECO:0000256" key="5">
    <source>
        <dbReference type="ARBA" id="ARBA00022801"/>
    </source>
</evidence>
<dbReference type="InterPro" id="IPR011856">
    <property type="entry name" value="tRNA_endonuc-like_dom_sf"/>
</dbReference>
<dbReference type="InterPro" id="IPR014883">
    <property type="entry name" value="VRR_NUC"/>
</dbReference>
<evidence type="ECO:0000313" key="11">
    <source>
        <dbReference type="Proteomes" id="UP000625711"/>
    </source>
</evidence>
<evidence type="ECO:0000256" key="3">
    <source>
        <dbReference type="ARBA" id="ARBA00022722"/>
    </source>
</evidence>
<sequence length="879" mass="102926">MPKKKGLKSKLNLSQSEKNFRQLSIMECFNKKCKSKQAFKFKSPTLVSNVSYEINTETEESLNDLDNTISYDCNLSNYESKIKIISVLKINNNDSRYDKTVEECTIQTSKELQSSISDIEQIKNNCNNTQNKMQGNPLKVLPKCQDNKRQYQKENVTLSPKKLKAVPKGNATLGDDISYANSLKPKEHQDVQQLKVVCKTNASPVSSRDIKTRSESNIKPFKAKEGKQLQDKQLKTFVELINSIYKSVDLRNLLSIDECKVLRIFLRLDEKCQYSILKLYTWKKKWYNIFTFCKKANIEIEDDKDVTDIFQSLACDGFVDTDYYTNYYNIPSLLETLNKNDIEDIMTNLKIKRCKSKNENIDKLIARMETQQTLYGTFKEVVMSEIKKHIGFSFKLSNEKITAFNNIYTLATFTNPVFRNIQDYFNHVIYKGMVYPYTSIENVQIFSRRAQFENYAEALRIYNRLDEIKSVRGDKIEIWDIGRNIYDKLKNLEREEPEKTTPHLYKYRAEYVYVKILTECSESIFTKTNGFPEYVATWLDFLIKTFPNYKIVGKWYSRLIWLYMSHLEPIDYEKASQLMIEALTKCKDDEISLHDLANLAKKMKDSKKYKIKQIYHDQVAFMMPRLIKESDIPTEHINALTLPNINKAKRKMFVVKDLSNDDITIKNVEDVALSYYEQNGYQGFHCEKSLIHALFMLFFWDIIYSPPRNIPAIFVSSIQTGPLDIFTEYFYDNRKRSFEERLLQIESKWTLKETVEFARNNYQEHSHEWSVFGPVINIVPEKKIVDDVVTVIGQTLLSKILERLVKNLKQFRSGMPDLFLYNVEEQKCKFVEVKSSTDRLATNQLLWLKYLQSNGADVAVCWVNNSNKAKKPQENPAKD</sequence>
<proteinExistence type="inferred from homology"/>
<feature type="domain" description="VRR-NUC" evidence="9">
    <location>
        <begin position="779"/>
        <end position="865"/>
    </location>
</feature>
<dbReference type="GO" id="GO:0004528">
    <property type="term" value="F:phosphodiesterase I activity"/>
    <property type="evidence" value="ECO:0007669"/>
    <property type="project" value="UniProtKB-EC"/>
</dbReference>
<keyword evidence="3 8" id="KW-0540">Nuclease</keyword>
<dbReference type="GO" id="GO:0036297">
    <property type="term" value="P:interstrand cross-link repair"/>
    <property type="evidence" value="ECO:0007669"/>
    <property type="project" value="InterPro"/>
</dbReference>
<gene>
    <name evidence="10" type="ORF">GWI33_021873</name>
</gene>
<evidence type="ECO:0000256" key="7">
    <source>
        <dbReference type="ARBA" id="ARBA00023211"/>
    </source>
</evidence>
<keyword evidence="11" id="KW-1185">Reference proteome</keyword>
<dbReference type="GO" id="GO:0005634">
    <property type="term" value="C:nucleus"/>
    <property type="evidence" value="ECO:0007669"/>
    <property type="project" value="UniProtKB-SubCell"/>
</dbReference>
<protein>
    <recommendedName>
        <fullName evidence="8">Fanconi-associated nuclease</fullName>
        <ecNumber evidence="8">3.1.4.1</ecNumber>
    </recommendedName>
</protein>
<dbReference type="EC" id="3.1.4.1" evidence="8"/>
<keyword evidence="8" id="KW-0227">DNA damage</keyword>
<dbReference type="SMART" id="SM00990">
    <property type="entry name" value="VRR_NUC"/>
    <property type="match status" value="1"/>
</dbReference>
<dbReference type="InterPro" id="IPR049132">
    <property type="entry name" value="FAN1-like_euk"/>
</dbReference>
<evidence type="ECO:0000256" key="2">
    <source>
        <dbReference type="ARBA" id="ARBA00005533"/>
    </source>
</evidence>
<dbReference type="PANTHER" id="PTHR15749:SF4">
    <property type="entry name" value="FANCONI-ASSOCIATED NUCLEASE 1"/>
    <property type="match status" value="1"/>
</dbReference>
<comment type="caution">
    <text evidence="10">The sequence shown here is derived from an EMBL/GenBank/DDBJ whole genome shotgun (WGS) entry which is preliminary data.</text>
</comment>
<dbReference type="GO" id="GO:0046872">
    <property type="term" value="F:metal ion binding"/>
    <property type="evidence" value="ECO:0007669"/>
    <property type="project" value="UniProtKB-KW"/>
</dbReference>
<keyword evidence="7 8" id="KW-0464">Manganese</keyword>
<accession>A0A834MI86</accession>
<dbReference type="Proteomes" id="UP000625711">
    <property type="component" value="Unassembled WGS sequence"/>
</dbReference>
<dbReference type="PANTHER" id="PTHR15749">
    <property type="entry name" value="FANCONI-ASSOCIATED NUCLEASE 1"/>
    <property type="match status" value="1"/>
</dbReference>
<reference evidence="10" key="1">
    <citation type="submission" date="2020-08" db="EMBL/GenBank/DDBJ databases">
        <title>Genome sequencing and assembly of the red palm weevil Rhynchophorus ferrugineus.</title>
        <authorList>
            <person name="Dias G.B."/>
            <person name="Bergman C.M."/>
            <person name="Manee M."/>
        </authorList>
    </citation>
    <scope>NUCLEOTIDE SEQUENCE</scope>
    <source>
        <strain evidence="10">AA-2017</strain>
        <tissue evidence="10">Whole larva</tissue>
    </source>
</reference>
<organism evidence="10 11">
    <name type="scientific">Rhynchophorus ferrugineus</name>
    <name type="common">Red palm weevil</name>
    <name type="synonym">Curculio ferrugineus</name>
    <dbReference type="NCBI Taxonomy" id="354439"/>
    <lineage>
        <taxon>Eukaryota</taxon>
        <taxon>Metazoa</taxon>
        <taxon>Ecdysozoa</taxon>
        <taxon>Arthropoda</taxon>
        <taxon>Hexapoda</taxon>
        <taxon>Insecta</taxon>
        <taxon>Pterygota</taxon>
        <taxon>Neoptera</taxon>
        <taxon>Endopterygota</taxon>
        <taxon>Coleoptera</taxon>
        <taxon>Polyphaga</taxon>
        <taxon>Cucujiformia</taxon>
        <taxon>Curculionidae</taxon>
        <taxon>Dryophthorinae</taxon>
        <taxon>Rhynchophorus</taxon>
    </lineage>
</organism>
<evidence type="ECO:0000259" key="9">
    <source>
        <dbReference type="SMART" id="SM00990"/>
    </source>
</evidence>
<dbReference type="GO" id="GO:0017108">
    <property type="term" value="F:5'-flap endonuclease activity"/>
    <property type="evidence" value="ECO:0007669"/>
    <property type="project" value="TreeGrafter"/>
</dbReference>
<evidence type="ECO:0000256" key="1">
    <source>
        <dbReference type="ARBA" id="ARBA00000983"/>
    </source>
</evidence>
<keyword evidence="8" id="KW-0234">DNA repair</keyword>
<dbReference type="InterPro" id="IPR033315">
    <property type="entry name" value="Fan1-like"/>
</dbReference>
<comment type="catalytic activity">
    <reaction evidence="1 8">
        <text>Hydrolytically removes 5'-nucleotides successively from the 3'-hydroxy termini of 3'-hydroxy-terminated oligonucleotides.</text>
        <dbReference type="EC" id="3.1.4.1"/>
    </reaction>
</comment>
<evidence type="ECO:0000256" key="6">
    <source>
        <dbReference type="ARBA" id="ARBA00022842"/>
    </source>
</evidence>
<comment type="cofactor">
    <cofactor evidence="8">
        <name>Mg(2+)</name>
        <dbReference type="ChEBI" id="CHEBI:18420"/>
    </cofactor>
    <cofactor evidence="8">
        <name>Mn(2+)</name>
        <dbReference type="ChEBI" id="CHEBI:29035"/>
    </cofactor>
</comment>
<keyword evidence="6 8" id="KW-0460">Magnesium</keyword>
<evidence type="ECO:0000256" key="8">
    <source>
        <dbReference type="RuleBase" id="RU365033"/>
    </source>
</evidence>
<dbReference type="CDD" id="cd22326">
    <property type="entry name" value="FAN1-like"/>
    <property type="match status" value="1"/>
</dbReference>
<dbReference type="EMBL" id="JAACXV010000074">
    <property type="protein sequence ID" value="KAF7284591.1"/>
    <property type="molecule type" value="Genomic_DNA"/>
</dbReference>
<evidence type="ECO:0000313" key="10">
    <source>
        <dbReference type="EMBL" id="KAF7284591.1"/>
    </source>
</evidence>
<dbReference type="AlphaFoldDB" id="A0A834MI86"/>
<keyword evidence="5 8" id="KW-0378">Hydrolase</keyword>
<dbReference type="OrthoDB" id="76364at2759"/>
<evidence type="ECO:0000256" key="4">
    <source>
        <dbReference type="ARBA" id="ARBA00022723"/>
    </source>
</evidence>
<keyword evidence="8" id="KW-0539">Nucleus</keyword>
<dbReference type="Gene3D" id="3.40.1350.10">
    <property type="match status" value="1"/>
</dbReference>
<name>A0A834MI86_RHYFE</name>
<dbReference type="GO" id="GO:0008409">
    <property type="term" value="F:5'-3' exonuclease activity"/>
    <property type="evidence" value="ECO:0007669"/>
    <property type="project" value="TreeGrafter"/>
</dbReference>
<comment type="subcellular location">
    <subcellularLocation>
        <location evidence="8">Nucleus</location>
    </subcellularLocation>
</comment>
<dbReference type="GO" id="GO:0070336">
    <property type="term" value="F:flap-structured DNA binding"/>
    <property type="evidence" value="ECO:0007669"/>
    <property type="project" value="TreeGrafter"/>
</dbReference>
<comment type="similarity">
    <text evidence="2 8">Belongs to the FAN1 family.</text>
</comment>